<reference evidence="2 3" key="1">
    <citation type="journal article" date="2018" name="Front. Plant Sci.">
        <title>Red Clover (Trifolium pratense) and Zigzag Clover (T. medium) - A Picture of Genomic Similarities and Differences.</title>
        <authorList>
            <person name="Dluhosova J."/>
            <person name="Istvanek J."/>
            <person name="Nedelnik J."/>
            <person name="Repkova J."/>
        </authorList>
    </citation>
    <scope>NUCLEOTIDE SEQUENCE [LARGE SCALE GENOMIC DNA]</scope>
    <source>
        <strain evidence="3">cv. 10/8</strain>
        <tissue evidence="2">Leaf</tissue>
    </source>
</reference>
<dbReference type="EMBL" id="LXQA010064293">
    <property type="protein sequence ID" value="MCI07129.1"/>
    <property type="molecule type" value="Genomic_DNA"/>
</dbReference>
<comment type="caution">
    <text evidence="2">The sequence shown here is derived from an EMBL/GenBank/DDBJ whole genome shotgun (WGS) entry which is preliminary data.</text>
</comment>
<organism evidence="2 3">
    <name type="scientific">Trifolium medium</name>
    <dbReference type="NCBI Taxonomy" id="97028"/>
    <lineage>
        <taxon>Eukaryota</taxon>
        <taxon>Viridiplantae</taxon>
        <taxon>Streptophyta</taxon>
        <taxon>Embryophyta</taxon>
        <taxon>Tracheophyta</taxon>
        <taxon>Spermatophyta</taxon>
        <taxon>Magnoliopsida</taxon>
        <taxon>eudicotyledons</taxon>
        <taxon>Gunneridae</taxon>
        <taxon>Pentapetalae</taxon>
        <taxon>rosids</taxon>
        <taxon>fabids</taxon>
        <taxon>Fabales</taxon>
        <taxon>Fabaceae</taxon>
        <taxon>Papilionoideae</taxon>
        <taxon>50 kb inversion clade</taxon>
        <taxon>NPAAA clade</taxon>
        <taxon>Hologalegina</taxon>
        <taxon>IRL clade</taxon>
        <taxon>Trifolieae</taxon>
        <taxon>Trifolium</taxon>
    </lineage>
</organism>
<dbReference type="PANTHER" id="PTHR34222:SF99">
    <property type="entry name" value="PROTEIN, PUTATIVE-RELATED"/>
    <property type="match status" value="1"/>
</dbReference>
<feature type="compositionally biased region" description="Low complexity" evidence="1">
    <location>
        <begin position="89"/>
        <end position="99"/>
    </location>
</feature>
<dbReference type="AlphaFoldDB" id="A0A392P6R5"/>
<feature type="region of interest" description="Disordered" evidence="1">
    <location>
        <begin position="80"/>
        <end position="107"/>
    </location>
</feature>
<feature type="non-terminal residue" evidence="2">
    <location>
        <position position="107"/>
    </location>
</feature>
<evidence type="ECO:0000313" key="3">
    <source>
        <dbReference type="Proteomes" id="UP000265520"/>
    </source>
</evidence>
<name>A0A392P6R5_9FABA</name>
<evidence type="ECO:0000256" key="1">
    <source>
        <dbReference type="SAM" id="MobiDB-lite"/>
    </source>
</evidence>
<sequence length="107" mass="11995">MNKLFSMVLQHERQDNFGSVDKSKVLVNSVDSKRSFSKGFKGSSQYFNGKGNKYCTDYCDKSGHTVEGCFKKHGYPPHMQKQYGAYNTSEGGESSTSHSEQGESYKV</sequence>
<dbReference type="PANTHER" id="PTHR34222">
    <property type="entry name" value="GAG_PRE-INTEGRS DOMAIN-CONTAINING PROTEIN"/>
    <property type="match status" value="1"/>
</dbReference>
<accession>A0A392P6R5</accession>
<dbReference type="Proteomes" id="UP000265520">
    <property type="component" value="Unassembled WGS sequence"/>
</dbReference>
<keyword evidence="3" id="KW-1185">Reference proteome</keyword>
<evidence type="ECO:0000313" key="2">
    <source>
        <dbReference type="EMBL" id="MCI07129.1"/>
    </source>
</evidence>
<proteinExistence type="predicted"/>
<protein>
    <submittedName>
        <fullName evidence="2">Uncharacterized protein</fullName>
    </submittedName>
</protein>